<evidence type="ECO:0000256" key="2">
    <source>
        <dbReference type="SAM" id="Phobius"/>
    </source>
</evidence>
<keyword evidence="2" id="KW-0812">Transmembrane</keyword>
<evidence type="ECO:0000313" key="4">
    <source>
        <dbReference type="EMBL" id="TWD83966.1"/>
    </source>
</evidence>
<dbReference type="AlphaFoldDB" id="A0A561BYI8"/>
<accession>A0A561BYI8</accession>
<name>A0A561BYI8_9ACTN</name>
<feature type="chain" id="PRO_5022209160" description="Secreted protein" evidence="3">
    <location>
        <begin position="37"/>
        <end position="479"/>
    </location>
</feature>
<evidence type="ECO:0000256" key="3">
    <source>
        <dbReference type="SAM" id="SignalP"/>
    </source>
</evidence>
<comment type="caution">
    <text evidence="4">The sequence shown here is derived from an EMBL/GenBank/DDBJ whole genome shotgun (WGS) entry which is preliminary data.</text>
</comment>
<keyword evidence="3" id="KW-0732">Signal</keyword>
<dbReference type="EMBL" id="VIVK01000001">
    <property type="protein sequence ID" value="TWD83966.1"/>
    <property type="molecule type" value="Genomic_DNA"/>
</dbReference>
<evidence type="ECO:0008006" key="6">
    <source>
        <dbReference type="Google" id="ProtNLM"/>
    </source>
</evidence>
<protein>
    <recommendedName>
        <fullName evidence="6">Secreted protein</fullName>
    </recommendedName>
</protein>
<feature type="transmembrane region" description="Helical" evidence="2">
    <location>
        <begin position="180"/>
        <end position="202"/>
    </location>
</feature>
<proteinExistence type="predicted"/>
<dbReference type="Proteomes" id="UP000318380">
    <property type="component" value="Unassembled WGS sequence"/>
</dbReference>
<reference evidence="4 5" key="1">
    <citation type="submission" date="2019-06" db="EMBL/GenBank/DDBJ databases">
        <title>Sequencing the genomes of 1000 actinobacteria strains.</title>
        <authorList>
            <person name="Klenk H.-P."/>
        </authorList>
    </citation>
    <scope>NUCLEOTIDE SEQUENCE [LARGE SCALE GENOMIC DNA]</scope>
    <source>
        <strain evidence="4 5">DSM 24683</strain>
    </source>
</reference>
<keyword evidence="5" id="KW-1185">Reference proteome</keyword>
<keyword evidence="2" id="KW-1133">Transmembrane helix</keyword>
<feature type="region of interest" description="Disordered" evidence="1">
    <location>
        <begin position="204"/>
        <end position="253"/>
    </location>
</feature>
<feature type="transmembrane region" description="Helical" evidence="2">
    <location>
        <begin position="149"/>
        <end position="173"/>
    </location>
</feature>
<evidence type="ECO:0000256" key="1">
    <source>
        <dbReference type="SAM" id="MobiDB-lite"/>
    </source>
</evidence>
<keyword evidence="2" id="KW-0472">Membrane</keyword>
<feature type="compositionally biased region" description="Polar residues" evidence="1">
    <location>
        <begin position="239"/>
        <end position="253"/>
    </location>
</feature>
<gene>
    <name evidence="4" type="ORF">FB561_5137</name>
</gene>
<sequence>MIPSVEGVLIRRAFRTALALVAALVLAGAPAGPAHAHGVSASADLSIALTFGGNELTVILRRTPEVPGPLQVDVVAHTPVNPLTAELAARGVDQGALSKTAIALRVPGITTARLHVEQAGPHELELRSGPERAAIPFRVLVPEPAGWEYFTYAAFSLAGVFVLGGLGCAVLGARRPRVRAFAVPQAVLVLVALVAASTTAVLSKDLPPASPTGAPETTRQLVDPADGSAPAGRPYANLTLRTTPAQPRTGQPFTLSLRITDGNTGRPVDDLVAHHAALLHTVITSQDGSEFRHVHPVRTGPGELELRLTASTPGRHLLYAEFERADSGAQLVTGSFDVTGRPLPNQAASTGGGSEPKASIKVVPEHVVAGRPASITVQVGVDGRPVRDLQPWLGMAGHLVLRDERGTVFGHVHELASMAAQANDPQRAIPDESVAAEGPELRFTFSFPTAGRYLAWVQFVRDYRIHTVPFTVTVSKGQP</sequence>
<feature type="signal peptide" evidence="3">
    <location>
        <begin position="1"/>
        <end position="36"/>
    </location>
</feature>
<organism evidence="4 5">
    <name type="scientific">Kribbella amoyensis</name>
    <dbReference type="NCBI Taxonomy" id="996641"/>
    <lineage>
        <taxon>Bacteria</taxon>
        <taxon>Bacillati</taxon>
        <taxon>Actinomycetota</taxon>
        <taxon>Actinomycetes</taxon>
        <taxon>Propionibacteriales</taxon>
        <taxon>Kribbellaceae</taxon>
        <taxon>Kribbella</taxon>
    </lineage>
</organism>
<evidence type="ECO:0000313" key="5">
    <source>
        <dbReference type="Proteomes" id="UP000318380"/>
    </source>
</evidence>